<evidence type="ECO:0000313" key="1">
    <source>
        <dbReference type="EMBL" id="DAE00832.1"/>
    </source>
</evidence>
<protein>
    <submittedName>
        <fullName evidence="1">Uncharacterized protein</fullName>
    </submittedName>
</protein>
<sequence length="30" mass="3526">MLGFDFLVCGYIINYNFLNCKCNIGNYIFL</sequence>
<dbReference type="EMBL" id="BK015311">
    <property type="protein sequence ID" value="DAE00832.1"/>
    <property type="molecule type" value="Genomic_DNA"/>
</dbReference>
<organism evidence="1">
    <name type="scientific">Siphoviridae sp. ctEqU3</name>
    <dbReference type="NCBI Taxonomy" id="2825399"/>
    <lineage>
        <taxon>Viruses</taxon>
        <taxon>Duplodnaviria</taxon>
        <taxon>Heunggongvirae</taxon>
        <taxon>Uroviricota</taxon>
        <taxon>Caudoviricetes</taxon>
    </lineage>
</organism>
<name>A0A8S5P2G7_9CAUD</name>
<proteinExistence type="predicted"/>
<accession>A0A8S5P2G7</accession>
<reference evidence="1" key="1">
    <citation type="journal article" date="2021" name="Proc. Natl. Acad. Sci. U.S.A.">
        <title>A Catalog of Tens of Thousands of Viruses from Human Metagenomes Reveals Hidden Associations with Chronic Diseases.</title>
        <authorList>
            <person name="Tisza M.J."/>
            <person name="Buck C.B."/>
        </authorList>
    </citation>
    <scope>NUCLEOTIDE SEQUENCE</scope>
    <source>
        <strain evidence="1">CtEqU3</strain>
    </source>
</reference>